<gene>
    <name evidence="1" type="ORF">DV515_00019898</name>
</gene>
<evidence type="ECO:0000313" key="1">
    <source>
        <dbReference type="EMBL" id="RLV61902.1"/>
    </source>
</evidence>
<sequence length="194" mass="20593">GEGRKPGLPSPVGEFFPGMQGAWEQLRCGWAMPLEKTEDIVGPVCWGWWDLSFGEMAASTGASCSGQLLRAGCALAGCRLGTCPALLLCSQRQQCWAALDTALGTASMAWAPWAAGTRGQEPSADGRFLVSLLAARLCGALLELSTGLQSAKGEMGPSPRLRYSSCHWLRSSNVSRVPTPFSLSLQQDDLCESP</sequence>
<name>A0A3L8Q4B7_CHLGU</name>
<organism evidence="1 2">
    <name type="scientific">Chloebia gouldiae</name>
    <name type="common">Gouldian finch</name>
    <name type="synonym">Erythrura gouldiae</name>
    <dbReference type="NCBI Taxonomy" id="44316"/>
    <lineage>
        <taxon>Eukaryota</taxon>
        <taxon>Metazoa</taxon>
        <taxon>Chordata</taxon>
        <taxon>Craniata</taxon>
        <taxon>Vertebrata</taxon>
        <taxon>Euteleostomi</taxon>
        <taxon>Archelosauria</taxon>
        <taxon>Archosauria</taxon>
        <taxon>Dinosauria</taxon>
        <taxon>Saurischia</taxon>
        <taxon>Theropoda</taxon>
        <taxon>Coelurosauria</taxon>
        <taxon>Aves</taxon>
        <taxon>Neognathae</taxon>
        <taxon>Neoaves</taxon>
        <taxon>Telluraves</taxon>
        <taxon>Australaves</taxon>
        <taxon>Passeriformes</taxon>
        <taxon>Passeroidea</taxon>
        <taxon>Passeridae</taxon>
        <taxon>Chloebia</taxon>
    </lineage>
</organism>
<reference evidence="1 2" key="1">
    <citation type="journal article" date="2018" name="Proc. R. Soc. B">
        <title>A non-coding region near Follistatin controls head colour polymorphism in the Gouldian finch.</title>
        <authorList>
            <person name="Toomey M.B."/>
            <person name="Marques C.I."/>
            <person name="Andrade P."/>
            <person name="Araujo P.M."/>
            <person name="Sabatino S."/>
            <person name="Gazda M.A."/>
            <person name="Afonso S."/>
            <person name="Lopes R.J."/>
            <person name="Corbo J.C."/>
            <person name="Carneiro M."/>
        </authorList>
    </citation>
    <scope>NUCLEOTIDE SEQUENCE [LARGE SCALE GENOMIC DNA]</scope>
    <source>
        <strain evidence="1">Red01</strain>
        <tissue evidence="1">Muscle</tissue>
    </source>
</reference>
<proteinExistence type="predicted"/>
<accession>A0A3L8Q4B7</accession>
<dbReference type="EMBL" id="QUSF01014643">
    <property type="protein sequence ID" value="RLV61902.1"/>
    <property type="molecule type" value="Genomic_DNA"/>
</dbReference>
<comment type="caution">
    <text evidence="1">The sequence shown here is derived from an EMBL/GenBank/DDBJ whole genome shotgun (WGS) entry which is preliminary data.</text>
</comment>
<dbReference type="AlphaFoldDB" id="A0A3L8Q4B7"/>
<keyword evidence="2" id="KW-1185">Reference proteome</keyword>
<evidence type="ECO:0000313" key="2">
    <source>
        <dbReference type="Proteomes" id="UP000276834"/>
    </source>
</evidence>
<feature type="non-terminal residue" evidence="1">
    <location>
        <position position="1"/>
    </location>
</feature>
<protein>
    <submittedName>
        <fullName evidence="1">Uncharacterized protein</fullName>
    </submittedName>
</protein>
<dbReference type="Proteomes" id="UP000276834">
    <property type="component" value="Unassembled WGS sequence"/>
</dbReference>